<evidence type="ECO:0000259" key="1">
    <source>
        <dbReference type="Pfam" id="PF18812"/>
    </source>
</evidence>
<gene>
    <name evidence="2" type="ORF">S03H2_02839</name>
</gene>
<accession>X1E350</accession>
<sequence length="125" mass="14626">MVKNNGIWKVGELSYRVIKLLGLSLQEGSPIYIGKENIRHIKKSHLRDFQKYGKDINKIISSPTYVSRNPKKNSIEYIKVYEDKGDYVLVAVRSSSSGILYIRTLFIMSYEKIAKYWIKKVFKIF</sequence>
<dbReference type="EMBL" id="BARU01000990">
    <property type="protein sequence ID" value="GAH27696.1"/>
    <property type="molecule type" value="Genomic_DNA"/>
</dbReference>
<name>X1E350_9ZZZZ</name>
<dbReference type="AlphaFoldDB" id="X1E350"/>
<dbReference type="Pfam" id="PF18812">
    <property type="entry name" value="PBECR3"/>
    <property type="match status" value="1"/>
</dbReference>
<organism evidence="2">
    <name type="scientific">marine sediment metagenome</name>
    <dbReference type="NCBI Taxonomy" id="412755"/>
    <lineage>
        <taxon>unclassified sequences</taxon>
        <taxon>metagenomes</taxon>
        <taxon>ecological metagenomes</taxon>
    </lineage>
</organism>
<feature type="domain" description="Phage-Barnase-EndoU-ColicinE5/D-RelE like nuclease 3" evidence="1">
    <location>
        <begin position="9"/>
        <end position="114"/>
    </location>
</feature>
<protein>
    <recommendedName>
        <fullName evidence="1">Phage-Barnase-EndoU-ColicinE5/D-RelE like nuclease 3 domain-containing protein</fullName>
    </recommendedName>
</protein>
<reference evidence="2" key="1">
    <citation type="journal article" date="2014" name="Front. Microbiol.">
        <title>High frequency of phylogenetically diverse reductive dehalogenase-homologous genes in deep subseafloor sedimentary metagenomes.</title>
        <authorList>
            <person name="Kawai M."/>
            <person name="Futagami T."/>
            <person name="Toyoda A."/>
            <person name="Takaki Y."/>
            <person name="Nishi S."/>
            <person name="Hori S."/>
            <person name="Arai W."/>
            <person name="Tsubouchi T."/>
            <person name="Morono Y."/>
            <person name="Uchiyama I."/>
            <person name="Ito T."/>
            <person name="Fujiyama A."/>
            <person name="Inagaki F."/>
            <person name="Takami H."/>
        </authorList>
    </citation>
    <scope>NUCLEOTIDE SEQUENCE</scope>
    <source>
        <strain evidence="2">Expedition CK06-06</strain>
    </source>
</reference>
<proteinExistence type="predicted"/>
<evidence type="ECO:0000313" key="2">
    <source>
        <dbReference type="EMBL" id="GAH27696.1"/>
    </source>
</evidence>
<comment type="caution">
    <text evidence="2">The sequence shown here is derived from an EMBL/GenBank/DDBJ whole genome shotgun (WGS) entry which is preliminary data.</text>
</comment>
<dbReference type="InterPro" id="IPR041301">
    <property type="entry name" value="PBECR3"/>
</dbReference>